<sequence>MLTSVEEMLEGYEWASGDLLGGSGRGTTDQVEARLLDELMALEKANIHSFIESDDRVNIVVKFLEDAIGELDSMESIISSYKIHLNMEQAVNEDIAFIQGQDKGLQVQTQNQRQLLGEIQELIQTVRVSREALLTLTKESLDKNPERLEEAASQLYKALQAGRDRDMAATMERLEEYKTYNTQFCKRLYDFLSVMCTAQAKMVLGDSNGINKPARGKPTILDHKPLESYLERYTGLMLYLREMDESVYGKLCAAYFSAASNLHMTQVRTFLAVCSNMIKKGADEDEGGFGGVTPTGTGGRAAAGVRRAGTIVRSPLEGRRDKKDVNDGDLSASDAFALVLEGIAPAVYAEQTFIEFFLQINGSSYTFATYMNLENYFRRQAERSAGLSSATLKLVRGAMDLIFGFLPLELKAWLDSALAKDHLHIIGMIVVLEKFMVEAEERGNAFFINLLEKQHVRLKGLFDRRAAEHIKSVEDMKLTSKKRNGVAPFIKYFPIYVGRVENQLIGADTLEIRQIVDASYDKIVQAMFSALKQMAKMDGEGEDKGQLNYHVILIENMHHFVAEMSQLDIGSVAAFLQKAQAIYDENLNAYVKIVLRRPFSKIIDYFEGVERLLKTTAPSEVSSNSSYSKSSLKRIVKEYDSKDVRKHVDTLFKRVEKHFTEASEKETSQEVSSSMGIAPGTVMVGVWKACEEELLRITELFAKRIAQCYGSTGVTLEYTAADVEAAPVHALFTRVRIAKPPYTKCGAPSAELLGNAAHRCYDYAEVGSDLIISQCIQNRSSGSVSINARYIVSHGFWKGIANADRHLPVDEQPIWKRLKAMILWPSAQNMPAFARIILARDKGGVEIASDSLKMNDKNKDDMHEDTMLDATYGPLDETLLFATVDLCSLLLWQLFSVATISGICSTSCDSFRLSLTLGRHYALVLLGTGSSLSSRSGFNPQDGLKTTHLQATSSSGRQDILLGTRSRTAQGLQAFRWRGAMRHEMTVVLTVSVESRPVGKWSEQNIRCLQLGHTYCDTEDILDPRTCLDFVMLCWIVKIAASCKTAADQQQARKTWTNVSSETSR</sequence>
<comment type="caution">
    <text evidence="1">The sequence shown here is derived from an EMBL/GenBank/DDBJ whole genome shotgun (WGS) entry which is preliminary data.</text>
</comment>
<accession>A0ACC1S5N4</accession>
<evidence type="ECO:0000313" key="2">
    <source>
        <dbReference type="Proteomes" id="UP001148662"/>
    </source>
</evidence>
<name>A0ACC1S5N4_9APHY</name>
<organism evidence="1 2">
    <name type="scientific">Phlebia brevispora</name>
    <dbReference type="NCBI Taxonomy" id="194682"/>
    <lineage>
        <taxon>Eukaryota</taxon>
        <taxon>Fungi</taxon>
        <taxon>Dikarya</taxon>
        <taxon>Basidiomycota</taxon>
        <taxon>Agaricomycotina</taxon>
        <taxon>Agaricomycetes</taxon>
        <taxon>Polyporales</taxon>
        <taxon>Meruliaceae</taxon>
        <taxon>Phlebia</taxon>
    </lineage>
</organism>
<dbReference type="EMBL" id="JANHOG010001720">
    <property type="protein sequence ID" value="KAJ3532638.1"/>
    <property type="molecule type" value="Genomic_DNA"/>
</dbReference>
<gene>
    <name evidence="1" type="ORF">NM688_g7392</name>
</gene>
<keyword evidence="2" id="KW-1185">Reference proteome</keyword>
<protein>
    <submittedName>
        <fullName evidence="1">Uncharacterized protein</fullName>
    </submittedName>
</protein>
<evidence type="ECO:0000313" key="1">
    <source>
        <dbReference type="EMBL" id="KAJ3532638.1"/>
    </source>
</evidence>
<reference evidence="1" key="1">
    <citation type="submission" date="2022-07" db="EMBL/GenBank/DDBJ databases">
        <title>Genome Sequence of Phlebia brevispora.</title>
        <authorList>
            <person name="Buettner E."/>
        </authorList>
    </citation>
    <scope>NUCLEOTIDE SEQUENCE</scope>
    <source>
        <strain evidence="1">MPL23</strain>
    </source>
</reference>
<proteinExistence type="predicted"/>
<dbReference type="Proteomes" id="UP001148662">
    <property type="component" value="Unassembled WGS sequence"/>
</dbReference>